<sequence length="289" mass="32306">MASNNDYDPALEPGTPWHHHPLAIKIGVGIPAILFVLASLVVLAQALKHRTWCAWALVLAGLYLAFGTYNLNMGYTFDHLMGLAPSLADDKSAMRMMGFIDLGGILVMQATLIAFSRLVSFLQPSDSALLGKVVVAHILVSVVNILVALTLFKPALVKFSPFFELPLYAAVIYLQHAYKQHVAQWAEQKNAMRLPKAAASRPWMNLFYATRRIAVILAIRAVVGAFCTITGQFNKDIYFNLLTNQMGLLLCFWTYCRNFPGWFLPREYTVLIYRGQANDYKSVPLEDMS</sequence>
<evidence type="ECO:0000256" key="1">
    <source>
        <dbReference type="SAM" id="Phobius"/>
    </source>
</evidence>
<keyword evidence="1" id="KW-1133">Transmembrane helix</keyword>
<organism evidence="2 3">
    <name type="scientific">Lasiodiplodia theobromae</name>
    <dbReference type="NCBI Taxonomy" id="45133"/>
    <lineage>
        <taxon>Eukaryota</taxon>
        <taxon>Fungi</taxon>
        <taxon>Dikarya</taxon>
        <taxon>Ascomycota</taxon>
        <taxon>Pezizomycotina</taxon>
        <taxon>Dothideomycetes</taxon>
        <taxon>Dothideomycetes incertae sedis</taxon>
        <taxon>Botryosphaeriales</taxon>
        <taxon>Botryosphaeriaceae</taxon>
        <taxon>Lasiodiplodia</taxon>
    </lineage>
</organism>
<evidence type="ECO:0000313" key="3">
    <source>
        <dbReference type="Proteomes" id="UP000325902"/>
    </source>
</evidence>
<dbReference type="EMBL" id="VCHE01000097">
    <property type="protein sequence ID" value="KAB2571611.1"/>
    <property type="molecule type" value="Genomic_DNA"/>
</dbReference>
<keyword evidence="3" id="KW-1185">Reference proteome</keyword>
<comment type="caution">
    <text evidence="2">The sequence shown here is derived from an EMBL/GenBank/DDBJ whole genome shotgun (WGS) entry which is preliminary data.</text>
</comment>
<dbReference type="Proteomes" id="UP000325902">
    <property type="component" value="Unassembled WGS sequence"/>
</dbReference>
<feature type="transmembrane region" description="Helical" evidence="1">
    <location>
        <begin position="237"/>
        <end position="256"/>
    </location>
</feature>
<reference evidence="2 3" key="1">
    <citation type="journal article" date="2019" name="Sci. Rep.">
        <title>A multi-omics analysis of the grapevine pathogen Lasiodiplodia theobromae reveals that temperature affects the expression of virulence- and pathogenicity-related genes.</title>
        <authorList>
            <person name="Felix C."/>
            <person name="Meneses R."/>
            <person name="Goncalves M.F.M."/>
            <person name="Tilleman L."/>
            <person name="Duarte A.S."/>
            <person name="Jorrin-Novo J.V."/>
            <person name="Van de Peer Y."/>
            <person name="Deforce D."/>
            <person name="Van Nieuwerburgh F."/>
            <person name="Esteves A.C."/>
            <person name="Alves A."/>
        </authorList>
    </citation>
    <scope>NUCLEOTIDE SEQUENCE [LARGE SCALE GENOMIC DNA]</scope>
    <source>
        <strain evidence="2 3">LA-SOL3</strain>
    </source>
</reference>
<gene>
    <name evidence="2" type="ORF">DBV05_g9713</name>
</gene>
<proteinExistence type="predicted"/>
<accession>A0A5N5D240</accession>
<keyword evidence="1" id="KW-0812">Transmembrane</keyword>
<feature type="transmembrane region" description="Helical" evidence="1">
    <location>
        <begin position="51"/>
        <end position="72"/>
    </location>
</feature>
<feature type="transmembrane region" description="Helical" evidence="1">
    <location>
        <begin position="213"/>
        <end position="231"/>
    </location>
</feature>
<protein>
    <submittedName>
        <fullName evidence="2">Uncharacterized protein</fullName>
    </submittedName>
</protein>
<dbReference type="AlphaFoldDB" id="A0A5N5D240"/>
<name>A0A5N5D240_9PEZI</name>
<keyword evidence="1" id="KW-0472">Membrane</keyword>
<evidence type="ECO:0000313" key="2">
    <source>
        <dbReference type="EMBL" id="KAB2571611.1"/>
    </source>
</evidence>
<feature type="transmembrane region" description="Helical" evidence="1">
    <location>
        <begin position="92"/>
        <end position="115"/>
    </location>
</feature>
<feature type="transmembrane region" description="Helical" evidence="1">
    <location>
        <begin position="127"/>
        <end position="149"/>
    </location>
</feature>
<feature type="transmembrane region" description="Helical" evidence="1">
    <location>
        <begin position="22"/>
        <end position="44"/>
    </location>
</feature>